<feature type="transmembrane region" description="Helical" evidence="5">
    <location>
        <begin position="63"/>
        <end position="88"/>
    </location>
</feature>
<feature type="transmembrane region" description="Helical" evidence="5">
    <location>
        <begin position="179"/>
        <end position="200"/>
    </location>
</feature>
<evidence type="ECO:0000256" key="5">
    <source>
        <dbReference type="SAM" id="Phobius"/>
    </source>
</evidence>
<feature type="transmembrane region" description="Helical" evidence="5">
    <location>
        <begin position="274"/>
        <end position="295"/>
    </location>
</feature>
<feature type="domain" description="G-protein coupled receptors family 1 profile" evidence="7">
    <location>
        <begin position="80"/>
        <end position="329"/>
    </location>
</feature>
<feature type="transmembrane region" description="Helical" evidence="5">
    <location>
        <begin position="307"/>
        <end position="329"/>
    </location>
</feature>
<feature type="transmembrane region" description="Helical" evidence="5">
    <location>
        <begin position="235"/>
        <end position="253"/>
    </location>
</feature>
<evidence type="ECO:0000256" key="2">
    <source>
        <dbReference type="ARBA" id="ARBA00022692"/>
    </source>
</evidence>
<sequence>MFFFLSLVGSQVFVFLPVAHLTKKKEPFKKRAHYSLSQRTKMNCSSPVSTAVQWYTIMQCARINFYLIPAALLTTSTLLLNSLLLFCILRNSSLRQETRYLLLGNTFLADALFLLINLVKVSSNALDIEIPYICCQAIIFTTVTTFCSSVQTVTLMVIDTFAAVRWPLHYNKILPHSRIIKIIGFVWAFNALVSMVLLLVTELSNDSRPESLKVCVVLIALACVKQLQFVLQVYYNGWVVVCSVLVVYCYIRLYNVTKSSGIWSSRYSRARQTLLVHSLMLVMYFAPCLVFTVQLAKFDRLNKDVNVWLNTMNLTVLMLLPRACSPYLYGLRNRKIYDTVKLMLWLYVYLTYKSYLSAQNHTQIFFLTQNSY</sequence>
<name>A0A8T2M1V4_ASTMX</name>
<keyword evidence="6" id="KW-0732">Signal</keyword>
<dbReference type="AlphaFoldDB" id="A0A8T2M1V4"/>
<evidence type="ECO:0000256" key="3">
    <source>
        <dbReference type="ARBA" id="ARBA00022989"/>
    </source>
</evidence>
<dbReference type="GO" id="GO:0016020">
    <property type="term" value="C:membrane"/>
    <property type="evidence" value="ECO:0007669"/>
    <property type="project" value="UniProtKB-SubCell"/>
</dbReference>
<dbReference type="EMBL" id="JAICCE010000004">
    <property type="protein sequence ID" value="KAG9278293.1"/>
    <property type="molecule type" value="Genomic_DNA"/>
</dbReference>
<dbReference type="CDD" id="cd00637">
    <property type="entry name" value="7tm_classA_rhodopsin-like"/>
    <property type="match status" value="1"/>
</dbReference>
<dbReference type="PANTHER" id="PTHR26451:SF1002">
    <property type="entry name" value="G-PROTEIN COUPLED RECEPTOR 148-RELATED"/>
    <property type="match status" value="1"/>
</dbReference>
<evidence type="ECO:0000313" key="8">
    <source>
        <dbReference type="EMBL" id="KAG9278293.1"/>
    </source>
</evidence>
<evidence type="ECO:0000256" key="6">
    <source>
        <dbReference type="SAM" id="SignalP"/>
    </source>
</evidence>
<keyword evidence="2 5" id="KW-0812">Transmembrane</keyword>
<evidence type="ECO:0000256" key="1">
    <source>
        <dbReference type="ARBA" id="ARBA00004370"/>
    </source>
</evidence>
<protein>
    <submittedName>
        <fullName evidence="8">Putative G-protein coupled receptor 148</fullName>
    </submittedName>
</protein>
<dbReference type="GO" id="GO:0005549">
    <property type="term" value="F:odorant binding"/>
    <property type="evidence" value="ECO:0007669"/>
    <property type="project" value="TreeGrafter"/>
</dbReference>
<evidence type="ECO:0000313" key="9">
    <source>
        <dbReference type="Proteomes" id="UP000752171"/>
    </source>
</evidence>
<dbReference type="GO" id="GO:0004984">
    <property type="term" value="F:olfactory receptor activity"/>
    <property type="evidence" value="ECO:0007669"/>
    <property type="project" value="TreeGrafter"/>
</dbReference>
<comment type="subcellular location">
    <subcellularLocation>
        <location evidence="1">Membrane</location>
    </subcellularLocation>
</comment>
<keyword evidence="8" id="KW-0675">Receptor</keyword>
<keyword evidence="4 5" id="KW-0472">Membrane</keyword>
<comment type="caution">
    <text evidence="8">The sequence shown here is derived from an EMBL/GenBank/DDBJ whole genome shotgun (WGS) entry which is preliminary data.</text>
</comment>
<feature type="transmembrane region" description="Helical" evidence="5">
    <location>
        <begin position="130"/>
        <end position="158"/>
    </location>
</feature>
<reference evidence="8 9" key="1">
    <citation type="submission" date="2021-07" db="EMBL/GenBank/DDBJ databases">
        <authorList>
            <person name="Imarazene B."/>
            <person name="Zahm M."/>
            <person name="Klopp C."/>
            <person name="Cabau C."/>
            <person name="Beille S."/>
            <person name="Jouanno E."/>
            <person name="Castinel A."/>
            <person name="Lluch J."/>
            <person name="Gil L."/>
            <person name="Kuchtly C."/>
            <person name="Lopez Roques C."/>
            <person name="Donnadieu C."/>
            <person name="Parrinello H."/>
            <person name="Journot L."/>
            <person name="Du K."/>
            <person name="Schartl M."/>
            <person name="Retaux S."/>
            <person name="Guiguen Y."/>
        </authorList>
    </citation>
    <scope>NUCLEOTIDE SEQUENCE [LARGE SCALE GENOMIC DNA]</scope>
    <source>
        <strain evidence="8">Pach_M1</strain>
        <tissue evidence="8">Testis</tissue>
    </source>
</reference>
<dbReference type="Proteomes" id="UP000752171">
    <property type="component" value="Unassembled WGS sequence"/>
</dbReference>
<dbReference type="GO" id="GO:0004930">
    <property type="term" value="F:G protein-coupled receptor activity"/>
    <property type="evidence" value="ECO:0007669"/>
    <property type="project" value="InterPro"/>
</dbReference>
<feature type="transmembrane region" description="Helical" evidence="5">
    <location>
        <begin position="100"/>
        <end position="118"/>
    </location>
</feature>
<gene>
    <name evidence="8" type="primary">GPR148</name>
    <name evidence="8" type="ORF">AMEX_G6139</name>
</gene>
<dbReference type="Pfam" id="PF00001">
    <property type="entry name" value="7tm_1"/>
    <property type="match status" value="1"/>
</dbReference>
<dbReference type="PANTHER" id="PTHR26451">
    <property type="entry name" value="G_PROTEIN_RECEP_F1_2 DOMAIN-CONTAINING PROTEIN"/>
    <property type="match status" value="1"/>
</dbReference>
<dbReference type="InterPro" id="IPR017452">
    <property type="entry name" value="GPCR_Rhodpsn_7TM"/>
</dbReference>
<accession>A0A8T2M1V4</accession>
<feature type="chain" id="PRO_5035813208" evidence="6">
    <location>
        <begin position="22"/>
        <end position="372"/>
    </location>
</feature>
<proteinExistence type="predicted"/>
<feature type="signal peptide" evidence="6">
    <location>
        <begin position="1"/>
        <end position="21"/>
    </location>
</feature>
<dbReference type="SUPFAM" id="SSF81321">
    <property type="entry name" value="Family A G protein-coupled receptor-like"/>
    <property type="match status" value="1"/>
</dbReference>
<dbReference type="InterPro" id="IPR000276">
    <property type="entry name" value="GPCR_Rhodpsn"/>
</dbReference>
<dbReference type="InterPro" id="IPR052921">
    <property type="entry name" value="GPCR1_Superfamily_Member"/>
</dbReference>
<evidence type="ECO:0000259" key="7">
    <source>
        <dbReference type="PROSITE" id="PS50262"/>
    </source>
</evidence>
<evidence type="ECO:0000256" key="4">
    <source>
        <dbReference type="ARBA" id="ARBA00023136"/>
    </source>
</evidence>
<keyword evidence="3 5" id="KW-1133">Transmembrane helix</keyword>
<dbReference type="Gene3D" id="1.20.1070.10">
    <property type="entry name" value="Rhodopsin 7-helix transmembrane proteins"/>
    <property type="match status" value="1"/>
</dbReference>
<organism evidence="8 9">
    <name type="scientific">Astyanax mexicanus</name>
    <name type="common">Blind cave fish</name>
    <name type="synonym">Astyanax fasciatus mexicanus</name>
    <dbReference type="NCBI Taxonomy" id="7994"/>
    <lineage>
        <taxon>Eukaryota</taxon>
        <taxon>Metazoa</taxon>
        <taxon>Chordata</taxon>
        <taxon>Craniata</taxon>
        <taxon>Vertebrata</taxon>
        <taxon>Euteleostomi</taxon>
        <taxon>Actinopterygii</taxon>
        <taxon>Neopterygii</taxon>
        <taxon>Teleostei</taxon>
        <taxon>Ostariophysi</taxon>
        <taxon>Characiformes</taxon>
        <taxon>Characoidei</taxon>
        <taxon>Acestrorhamphidae</taxon>
        <taxon>Acestrorhamphinae</taxon>
        <taxon>Astyanax</taxon>
    </lineage>
</organism>
<dbReference type="PROSITE" id="PS50262">
    <property type="entry name" value="G_PROTEIN_RECEP_F1_2"/>
    <property type="match status" value="1"/>
</dbReference>